<reference evidence="5" key="2">
    <citation type="journal article" date="2014" name="ISME J.">
        <title>Microbial stratification in low pH oxic and suboxic macroscopic growths along an acid mine drainage.</title>
        <authorList>
            <person name="Mendez-Garcia C."/>
            <person name="Mesa V."/>
            <person name="Sprenger R.R."/>
            <person name="Richter M."/>
            <person name="Diez M.S."/>
            <person name="Solano J."/>
            <person name="Bargiela R."/>
            <person name="Golyshina O.V."/>
            <person name="Manteca A."/>
            <person name="Ramos J.L."/>
            <person name="Gallego J.R."/>
            <person name="Llorente I."/>
            <person name="Martins Dos Santos V.A."/>
            <person name="Jensen O.N."/>
            <person name="Pelaez A.I."/>
            <person name="Sanchez J."/>
            <person name="Ferrer M."/>
        </authorList>
    </citation>
    <scope>NUCLEOTIDE SEQUENCE</scope>
</reference>
<feature type="non-terminal residue" evidence="5">
    <location>
        <position position="130"/>
    </location>
</feature>
<proteinExistence type="inferred from homology"/>
<dbReference type="PANTHER" id="PTHR30408:SF12">
    <property type="entry name" value="TYPE I RESTRICTION ENZYME MJAVIII SPECIFICITY SUBUNIT"/>
    <property type="match status" value="1"/>
</dbReference>
<dbReference type="InterPro" id="IPR044946">
    <property type="entry name" value="Restrct_endonuc_typeI_TRD_sf"/>
</dbReference>
<protein>
    <submittedName>
        <fullName evidence="5">Restriction modification system DNA specificity domain protein</fullName>
    </submittedName>
</protein>
<evidence type="ECO:0000256" key="3">
    <source>
        <dbReference type="ARBA" id="ARBA00023125"/>
    </source>
</evidence>
<dbReference type="PANTHER" id="PTHR30408">
    <property type="entry name" value="TYPE-1 RESTRICTION ENZYME ECOKI SPECIFICITY PROTEIN"/>
    <property type="match status" value="1"/>
</dbReference>
<comment type="caution">
    <text evidence="5">The sequence shown here is derived from an EMBL/GenBank/DDBJ whole genome shotgun (WGS) entry which is preliminary data.</text>
</comment>
<dbReference type="InterPro" id="IPR000055">
    <property type="entry name" value="Restrct_endonuc_typeI_TRD"/>
</dbReference>
<evidence type="ECO:0000256" key="1">
    <source>
        <dbReference type="ARBA" id="ARBA00010923"/>
    </source>
</evidence>
<dbReference type="AlphaFoldDB" id="T1ARL8"/>
<dbReference type="GO" id="GO:0009307">
    <property type="term" value="P:DNA restriction-modification system"/>
    <property type="evidence" value="ECO:0007669"/>
    <property type="project" value="UniProtKB-KW"/>
</dbReference>
<dbReference type="Pfam" id="PF01420">
    <property type="entry name" value="Methylase_S"/>
    <property type="match status" value="1"/>
</dbReference>
<dbReference type="GO" id="GO:0003677">
    <property type="term" value="F:DNA binding"/>
    <property type="evidence" value="ECO:0007669"/>
    <property type="project" value="UniProtKB-KW"/>
</dbReference>
<dbReference type="InterPro" id="IPR052021">
    <property type="entry name" value="Type-I_RS_S_subunit"/>
</dbReference>
<gene>
    <name evidence="5" type="ORF">B2A_02466</name>
</gene>
<comment type="similarity">
    <text evidence="1">Belongs to the type-I restriction system S methylase family.</text>
</comment>
<keyword evidence="3" id="KW-0238">DNA-binding</keyword>
<sequence>GLAVGDVPFIKVSDMNLAANAIAVREANNWVDDNYLARVRAKPFPSGTTVFAKIGEALRQNRVRKIVRPTLIDNNMMGAIPNLNVISAEFLYYRLAIFDIAATATGTALPYLTVSTLERQRFRIPPIEEQ</sequence>
<name>T1ARL8_9ZZZZ</name>
<dbReference type="EMBL" id="AUZZ01001681">
    <property type="protein sequence ID" value="EQD63211.1"/>
    <property type="molecule type" value="Genomic_DNA"/>
</dbReference>
<keyword evidence="2" id="KW-0680">Restriction system</keyword>
<feature type="non-terminal residue" evidence="5">
    <location>
        <position position="1"/>
    </location>
</feature>
<feature type="domain" description="Type I restriction modification DNA specificity" evidence="4">
    <location>
        <begin position="4"/>
        <end position="130"/>
    </location>
</feature>
<evidence type="ECO:0000259" key="4">
    <source>
        <dbReference type="Pfam" id="PF01420"/>
    </source>
</evidence>
<organism evidence="5">
    <name type="scientific">mine drainage metagenome</name>
    <dbReference type="NCBI Taxonomy" id="410659"/>
    <lineage>
        <taxon>unclassified sequences</taxon>
        <taxon>metagenomes</taxon>
        <taxon>ecological metagenomes</taxon>
    </lineage>
</organism>
<evidence type="ECO:0000256" key="2">
    <source>
        <dbReference type="ARBA" id="ARBA00022747"/>
    </source>
</evidence>
<evidence type="ECO:0000313" key="5">
    <source>
        <dbReference type="EMBL" id="EQD63211.1"/>
    </source>
</evidence>
<accession>T1ARL8</accession>
<dbReference type="Gene3D" id="3.90.220.20">
    <property type="entry name" value="DNA methylase specificity domains"/>
    <property type="match status" value="1"/>
</dbReference>
<dbReference type="SUPFAM" id="SSF116734">
    <property type="entry name" value="DNA methylase specificity domain"/>
    <property type="match status" value="1"/>
</dbReference>
<reference evidence="5" key="1">
    <citation type="submission" date="2013-08" db="EMBL/GenBank/DDBJ databases">
        <authorList>
            <person name="Mendez C."/>
            <person name="Richter M."/>
            <person name="Ferrer M."/>
            <person name="Sanchez J."/>
        </authorList>
    </citation>
    <scope>NUCLEOTIDE SEQUENCE</scope>
</reference>